<sequence>MITEINQEEDSVDVHLLPATLIGYAEPVLLAITPLGTFDLEPSPPPPPPQPIPQFVLPLVDPLPLSK</sequence>
<organism evidence="1 2">
    <name type="scientific">Brassica carinata</name>
    <name type="common">Ethiopian mustard</name>
    <name type="synonym">Abyssinian cabbage</name>
    <dbReference type="NCBI Taxonomy" id="52824"/>
    <lineage>
        <taxon>Eukaryota</taxon>
        <taxon>Viridiplantae</taxon>
        <taxon>Streptophyta</taxon>
        <taxon>Embryophyta</taxon>
        <taxon>Tracheophyta</taxon>
        <taxon>Spermatophyta</taxon>
        <taxon>Magnoliopsida</taxon>
        <taxon>eudicotyledons</taxon>
        <taxon>Gunneridae</taxon>
        <taxon>Pentapetalae</taxon>
        <taxon>rosids</taxon>
        <taxon>malvids</taxon>
        <taxon>Brassicales</taxon>
        <taxon>Brassicaceae</taxon>
        <taxon>Brassiceae</taxon>
        <taxon>Brassica</taxon>
    </lineage>
</organism>
<name>A0A8X7V5C6_BRACI</name>
<evidence type="ECO:0000313" key="2">
    <source>
        <dbReference type="Proteomes" id="UP000886595"/>
    </source>
</evidence>
<comment type="caution">
    <text evidence="1">The sequence shown here is derived from an EMBL/GenBank/DDBJ whole genome shotgun (WGS) entry which is preliminary data.</text>
</comment>
<accession>A0A8X7V5C6</accession>
<protein>
    <submittedName>
        <fullName evidence="1">Uncharacterized protein</fullName>
    </submittedName>
</protein>
<keyword evidence="2" id="KW-1185">Reference proteome</keyword>
<dbReference type="AlphaFoldDB" id="A0A8X7V5C6"/>
<dbReference type="Proteomes" id="UP000886595">
    <property type="component" value="Unassembled WGS sequence"/>
</dbReference>
<evidence type="ECO:0000313" key="1">
    <source>
        <dbReference type="EMBL" id="KAG2301546.1"/>
    </source>
</evidence>
<proteinExistence type="predicted"/>
<gene>
    <name evidence="1" type="ORF">Bca52824_030197</name>
</gene>
<dbReference type="EMBL" id="JAAMPC010000007">
    <property type="protein sequence ID" value="KAG2301546.1"/>
    <property type="molecule type" value="Genomic_DNA"/>
</dbReference>
<reference evidence="1 2" key="1">
    <citation type="submission" date="2020-02" db="EMBL/GenBank/DDBJ databases">
        <authorList>
            <person name="Ma Q."/>
            <person name="Huang Y."/>
            <person name="Song X."/>
            <person name="Pei D."/>
        </authorList>
    </citation>
    <scope>NUCLEOTIDE SEQUENCE [LARGE SCALE GENOMIC DNA]</scope>
    <source>
        <strain evidence="1">Sxm20200214</strain>
        <tissue evidence="1">Leaf</tissue>
    </source>
</reference>